<dbReference type="EMBL" id="PCVY01000065">
    <property type="protein sequence ID" value="PIQ85520.1"/>
    <property type="molecule type" value="Genomic_DNA"/>
</dbReference>
<accession>A0A2H0LM60</accession>
<name>A0A2H0LM60_9BACT</name>
<dbReference type="Proteomes" id="UP000230859">
    <property type="component" value="Unassembled WGS sequence"/>
</dbReference>
<evidence type="ECO:0008006" key="3">
    <source>
        <dbReference type="Google" id="ProtNLM"/>
    </source>
</evidence>
<evidence type="ECO:0000313" key="2">
    <source>
        <dbReference type="Proteomes" id="UP000230859"/>
    </source>
</evidence>
<evidence type="ECO:0000313" key="1">
    <source>
        <dbReference type="EMBL" id="PIQ85520.1"/>
    </source>
</evidence>
<reference evidence="1 2" key="1">
    <citation type="submission" date="2017-09" db="EMBL/GenBank/DDBJ databases">
        <title>Depth-based differentiation of microbial function through sediment-hosted aquifers and enrichment of novel symbionts in the deep terrestrial subsurface.</title>
        <authorList>
            <person name="Probst A.J."/>
            <person name="Ladd B."/>
            <person name="Jarett J.K."/>
            <person name="Geller-Mcgrath D.E."/>
            <person name="Sieber C.M."/>
            <person name="Emerson J.B."/>
            <person name="Anantharaman K."/>
            <person name="Thomas B.C."/>
            <person name="Malmstrom R."/>
            <person name="Stieglmeier M."/>
            <person name="Klingl A."/>
            <person name="Woyke T."/>
            <person name="Ryan C.M."/>
            <person name="Banfield J.F."/>
        </authorList>
    </citation>
    <scope>NUCLEOTIDE SEQUENCE [LARGE SCALE GENOMIC DNA]</scope>
    <source>
        <strain evidence="1">CG11_big_fil_rev_8_21_14_0_20_45_26</strain>
    </source>
</reference>
<protein>
    <recommendedName>
        <fullName evidence="3">DUF5683 domain-containing protein</fullName>
    </recommendedName>
</protein>
<gene>
    <name evidence="1" type="ORF">COV74_08495</name>
</gene>
<comment type="caution">
    <text evidence="1">The sequence shown here is derived from an EMBL/GenBank/DDBJ whole genome shotgun (WGS) entry which is preliminary data.</text>
</comment>
<dbReference type="AlphaFoldDB" id="A0A2H0LM60"/>
<proteinExistence type="predicted"/>
<sequence length="123" mass="12809">MKKSLSIALIVTTCLFISQPVLWAKGGESLTRGAASLLVPGLGQYINGELETRGGKVKTGAMIVIEAGAIVTTAVVGGIAGYPQIWTGLGIFILNHIWSATDAYVNAPAGPEVSLKENIISDR</sequence>
<organism evidence="1 2">
    <name type="scientific">Candidatus Abzuiibacterium crystallinum</name>
    <dbReference type="NCBI Taxonomy" id="1974748"/>
    <lineage>
        <taxon>Bacteria</taxon>
        <taxon>Pseudomonadati</taxon>
        <taxon>Candidatus Omnitrophota</taxon>
        <taxon>Candidatus Abzuiibacterium</taxon>
    </lineage>
</organism>